<sequence length="164" mass="17682">MIVREVRPGEMGAVGELRVEAYQAQDLLAVKPDYADTLRVLGADGPGKVLVAVEDGRTAPILGTVMLERWHADSEVARGEDEAEIRALAVAPQAQGRGVGRALVRAAIDQAAAWGIRQLLLSTQPAMTAAQRLYRAEGFVRLPDRDWMPGPGLTLMVFGRLLAD</sequence>
<evidence type="ECO:0000313" key="5">
    <source>
        <dbReference type="Proteomes" id="UP001500266"/>
    </source>
</evidence>
<evidence type="ECO:0000256" key="2">
    <source>
        <dbReference type="ARBA" id="ARBA00023315"/>
    </source>
</evidence>
<dbReference type="EMBL" id="BAABDO010000001">
    <property type="protein sequence ID" value="GAA4126684.1"/>
    <property type="molecule type" value="Genomic_DNA"/>
</dbReference>
<feature type="domain" description="N-acetyltransferase" evidence="3">
    <location>
        <begin position="1"/>
        <end position="164"/>
    </location>
</feature>
<dbReference type="Pfam" id="PF00583">
    <property type="entry name" value="Acetyltransf_1"/>
    <property type="match status" value="1"/>
</dbReference>
<keyword evidence="5" id="KW-1185">Reference proteome</keyword>
<dbReference type="PANTHER" id="PTHR43877">
    <property type="entry name" value="AMINOALKYLPHOSPHONATE N-ACETYLTRANSFERASE-RELATED-RELATED"/>
    <property type="match status" value="1"/>
</dbReference>
<accession>A0ABP7XVP2</accession>
<keyword evidence="2" id="KW-0012">Acyltransferase</keyword>
<reference evidence="5" key="1">
    <citation type="journal article" date="2019" name="Int. J. Syst. Evol. Microbiol.">
        <title>The Global Catalogue of Microorganisms (GCM) 10K type strain sequencing project: providing services to taxonomists for standard genome sequencing and annotation.</title>
        <authorList>
            <consortium name="The Broad Institute Genomics Platform"/>
            <consortium name="The Broad Institute Genome Sequencing Center for Infectious Disease"/>
            <person name="Wu L."/>
            <person name="Ma J."/>
        </authorList>
    </citation>
    <scope>NUCLEOTIDE SEQUENCE [LARGE SCALE GENOMIC DNA]</scope>
    <source>
        <strain evidence="5">JCM 17316</strain>
    </source>
</reference>
<organism evidence="4 5">
    <name type="scientific">Actinomadura keratinilytica</name>
    <dbReference type="NCBI Taxonomy" id="547461"/>
    <lineage>
        <taxon>Bacteria</taxon>
        <taxon>Bacillati</taxon>
        <taxon>Actinomycetota</taxon>
        <taxon>Actinomycetes</taxon>
        <taxon>Streptosporangiales</taxon>
        <taxon>Thermomonosporaceae</taxon>
        <taxon>Actinomadura</taxon>
    </lineage>
</organism>
<comment type="caution">
    <text evidence="4">The sequence shown here is derived from an EMBL/GenBank/DDBJ whole genome shotgun (WGS) entry which is preliminary data.</text>
</comment>
<dbReference type="InterPro" id="IPR050832">
    <property type="entry name" value="Bact_Acetyltransf"/>
</dbReference>
<evidence type="ECO:0000256" key="1">
    <source>
        <dbReference type="ARBA" id="ARBA00022679"/>
    </source>
</evidence>
<protein>
    <submittedName>
        <fullName evidence="4">GNAT family N-acetyltransferase</fullName>
    </submittedName>
</protein>
<proteinExistence type="predicted"/>
<dbReference type="RefSeq" id="WP_345016157.1">
    <property type="nucleotide sequence ID" value="NZ_BAABDO010000001.1"/>
</dbReference>
<dbReference type="PROSITE" id="PS51186">
    <property type="entry name" value="GNAT"/>
    <property type="match status" value="1"/>
</dbReference>
<keyword evidence="1" id="KW-0808">Transferase</keyword>
<dbReference type="PANTHER" id="PTHR43877:SF2">
    <property type="entry name" value="AMINOALKYLPHOSPHONATE N-ACETYLTRANSFERASE-RELATED"/>
    <property type="match status" value="1"/>
</dbReference>
<name>A0ABP7XVP2_9ACTN</name>
<dbReference type="CDD" id="cd04301">
    <property type="entry name" value="NAT_SF"/>
    <property type="match status" value="1"/>
</dbReference>
<dbReference type="Gene3D" id="3.40.630.30">
    <property type="match status" value="1"/>
</dbReference>
<dbReference type="Proteomes" id="UP001500266">
    <property type="component" value="Unassembled WGS sequence"/>
</dbReference>
<dbReference type="InterPro" id="IPR000182">
    <property type="entry name" value="GNAT_dom"/>
</dbReference>
<dbReference type="SUPFAM" id="SSF55729">
    <property type="entry name" value="Acyl-CoA N-acyltransferases (Nat)"/>
    <property type="match status" value="1"/>
</dbReference>
<evidence type="ECO:0000259" key="3">
    <source>
        <dbReference type="PROSITE" id="PS51186"/>
    </source>
</evidence>
<dbReference type="InterPro" id="IPR016181">
    <property type="entry name" value="Acyl_CoA_acyltransferase"/>
</dbReference>
<gene>
    <name evidence="4" type="ORF">GCM10022416_00540</name>
</gene>
<evidence type="ECO:0000313" key="4">
    <source>
        <dbReference type="EMBL" id="GAA4126684.1"/>
    </source>
</evidence>